<evidence type="ECO:0000313" key="1">
    <source>
        <dbReference type="EMBL" id="MDN4507492.1"/>
    </source>
</evidence>
<dbReference type="RefSeq" id="WP_301163083.1">
    <property type="nucleotide sequence ID" value="NZ_JAUHTB010000025.1"/>
</dbReference>
<proteinExistence type="predicted"/>
<sequence>MPKAFPKEFREDVIRVFRDSDSSVAQWQIGPVGTPSPAIRYFDSGDSVLLGAGGVVCSG</sequence>
<reference evidence="1 2" key="1">
    <citation type="submission" date="2023-07" db="EMBL/GenBank/DDBJ databases">
        <title>Strategy for survival of the halotoleranting strain Dietzia MX2 from the Yakshinskoe mineral salts deposit.</title>
        <authorList>
            <person name="Kharitonova M.A."/>
            <person name="Kupriyanova-Ashina F.G."/>
            <person name="Shakirov T.R."/>
            <person name="Vafina M.S."/>
            <person name="Ilinskaya O.N."/>
        </authorList>
    </citation>
    <scope>NUCLEOTIDE SEQUENCE [LARGE SCALE GENOMIC DNA]</scope>
    <source>
        <strain evidence="1 2">MX2</strain>
    </source>
</reference>
<protein>
    <submittedName>
        <fullName evidence="1">Uncharacterized protein</fullName>
    </submittedName>
</protein>
<accession>A0ABT8H4V2</accession>
<gene>
    <name evidence="1" type="ORF">QYF62_15725</name>
</gene>
<organism evidence="1 2">
    <name type="scientific">Dietzia maris</name>
    <dbReference type="NCBI Taxonomy" id="37915"/>
    <lineage>
        <taxon>Bacteria</taxon>
        <taxon>Bacillati</taxon>
        <taxon>Actinomycetota</taxon>
        <taxon>Actinomycetes</taxon>
        <taxon>Mycobacteriales</taxon>
        <taxon>Dietziaceae</taxon>
        <taxon>Dietzia</taxon>
    </lineage>
</organism>
<comment type="caution">
    <text evidence="1">The sequence shown here is derived from an EMBL/GenBank/DDBJ whole genome shotgun (WGS) entry which is preliminary data.</text>
</comment>
<name>A0ABT8H4V2_9ACTN</name>
<keyword evidence="2" id="KW-1185">Reference proteome</keyword>
<evidence type="ECO:0000313" key="2">
    <source>
        <dbReference type="Proteomes" id="UP001172702"/>
    </source>
</evidence>
<dbReference type="Proteomes" id="UP001172702">
    <property type="component" value="Unassembled WGS sequence"/>
</dbReference>
<dbReference type="EMBL" id="JAUHTB010000025">
    <property type="protein sequence ID" value="MDN4507492.1"/>
    <property type="molecule type" value="Genomic_DNA"/>
</dbReference>